<dbReference type="PANTHER" id="PTHR32196">
    <property type="entry name" value="ABC TRANSPORTER PERMEASE PROTEIN YPHD-RELATED-RELATED"/>
    <property type="match status" value="1"/>
</dbReference>
<keyword evidence="3" id="KW-1003">Cell membrane</keyword>
<dbReference type="RefSeq" id="WP_147656429.1">
    <property type="nucleotide sequence ID" value="NZ_BMFM01000001.1"/>
</dbReference>
<evidence type="ECO:0000256" key="1">
    <source>
        <dbReference type="ARBA" id="ARBA00004651"/>
    </source>
</evidence>
<proteinExistence type="predicted"/>
<dbReference type="Proteomes" id="UP000321062">
    <property type="component" value="Chromosome"/>
</dbReference>
<organism evidence="8 9">
    <name type="scientific">Paradevosia tibetensis</name>
    <dbReference type="NCBI Taxonomy" id="1447062"/>
    <lineage>
        <taxon>Bacteria</taxon>
        <taxon>Pseudomonadati</taxon>
        <taxon>Pseudomonadota</taxon>
        <taxon>Alphaproteobacteria</taxon>
        <taxon>Hyphomicrobiales</taxon>
        <taxon>Devosiaceae</taxon>
        <taxon>Paradevosia</taxon>
    </lineage>
</organism>
<evidence type="ECO:0000256" key="2">
    <source>
        <dbReference type="ARBA" id="ARBA00022448"/>
    </source>
</evidence>
<dbReference type="InterPro" id="IPR001851">
    <property type="entry name" value="ABC_transp_permease"/>
</dbReference>
<dbReference type="EMBL" id="CP041690">
    <property type="protein sequence ID" value="QEE21234.1"/>
    <property type="molecule type" value="Genomic_DNA"/>
</dbReference>
<sequence>MSADETLGQAIEGRTHRGPVAWLLSRQVFWVLLAAILACLALSILTTTFATPGNLFNVTRNFTFVGIIAVGMTAVIITGGIDLSVGSTVLVSAIVTSVLMSAGLPITVAFPAAMAASLLVGLINGVLIAIMGMPPFVVTLGMMSVARSIGMVMSQNKMIYQFGPDQALLLQIGGGSTFGIPNPVYVLAALALVTGLAMHWTRWGRYLFAIGGNEKAAVLTGVPVKAVKISVYMFVAFTAGLTGFLEAGWLGSVTTNLGQGMELTVIAAAVIGGANLAGGSGTAFGAVVGAVLIEVIRNSLILLGISTFWQGTFVGCFIVIAVAFDRLRNRETSE</sequence>
<keyword evidence="7" id="KW-0472">Membrane</keyword>
<keyword evidence="9" id="KW-1185">Reference proteome</keyword>
<dbReference type="Pfam" id="PF02653">
    <property type="entry name" value="BPD_transp_2"/>
    <property type="match status" value="1"/>
</dbReference>
<evidence type="ECO:0000256" key="7">
    <source>
        <dbReference type="ARBA" id="ARBA00023136"/>
    </source>
</evidence>
<evidence type="ECO:0000256" key="6">
    <source>
        <dbReference type="ARBA" id="ARBA00022989"/>
    </source>
</evidence>
<dbReference type="CDD" id="cd06579">
    <property type="entry name" value="TM_PBP1_transp_AraH_like"/>
    <property type="match status" value="1"/>
</dbReference>
<dbReference type="GO" id="GO:0005886">
    <property type="term" value="C:plasma membrane"/>
    <property type="evidence" value="ECO:0007669"/>
    <property type="project" value="UniProtKB-SubCell"/>
</dbReference>
<keyword evidence="5" id="KW-0812">Transmembrane</keyword>
<keyword evidence="6" id="KW-1133">Transmembrane helix</keyword>
<dbReference type="KEGG" id="yti:FNA67_14055"/>
<gene>
    <name evidence="8" type="ORF">FNA67_14055</name>
</gene>
<evidence type="ECO:0000256" key="4">
    <source>
        <dbReference type="ARBA" id="ARBA00022519"/>
    </source>
</evidence>
<comment type="subcellular location">
    <subcellularLocation>
        <location evidence="1">Cell membrane</location>
        <topology evidence="1">Multi-pass membrane protein</topology>
    </subcellularLocation>
</comment>
<evidence type="ECO:0000256" key="5">
    <source>
        <dbReference type="ARBA" id="ARBA00022692"/>
    </source>
</evidence>
<reference evidence="8 9" key="1">
    <citation type="journal article" date="2015" name="Int. J. Syst. Evol. Microbiol.">
        <title>Youhaiella tibetensis gen. nov., sp. nov., isolated from subsurface sediment.</title>
        <authorList>
            <person name="Wang Y.X."/>
            <person name="Huang F.Q."/>
            <person name="Nogi Y."/>
            <person name="Pang S.J."/>
            <person name="Wang P.K."/>
            <person name="Lv J."/>
        </authorList>
    </citation>
    <scope>NUCLEOTIDE SEQUENCE [LARGE SCALE GENOMIC DNA]</scope>
    <source>
        <strain evidence="9">fig4</strain>
    </source>
</reference>
<evidence type="ECO:0000256" key="3">
    <source>
        <dbReference type="ARBA" id="ARBA00022475"/>
    </source>
</evidence>
<dbReference type="GO" id="GO:0022857">
    <property type="term" value="F:transmembrane transporter activity"/>
    <property type="evidence" value="ECO:0007669"/>
    <property type="project" value="InterPro"/>
</dbReference>
<evidence type="ECO:0000313" key="9">
    <source>
        <dbReference type="Proteomes" id="UP000321062"/>
    </source>
</evidence>
<protein>
    <submittedName>
        <fullName evidence="8">ABC transporter permease</fullName>
    </submittedName>
</protein>
<dbReference type="AlphaFoldDB" id="A0A5B9DSA5"/>
<keyword evidence="2" id="KW-0813">Transport</keyword>
<accession>A0A5B9DSA5</accession>
<evidence type="ECO:0000313" key="8">
    <source>
        <dbReference type="EMBL" id="QEE21234.1"/>
    </source>
</evidence>
<keyword evidence="4" id="KW-0997">Cell inner membrane</keyword>
<name>A0A5B9DSA5_9HYPH</name>
<dbReference type="PANTHER" id="PTHR32196:SF21">
    <property type="entry name" value="ABC TRANSPORTER PERMEASE PROTEIN YPHD-RELATED"/>
    <property type="match status" value="1"/>
</dbReference>
<dbReference type="OrthoDB" id="6384190at2"/>